<dbReference type="InterPro" id="IPR013341">
    <property type="entry name" value="Mandelate_racemase_N_dom"/>
</dbReference>
<dbReference type="SFLD" id="SFLDS00001">
    <property type="entry name" value="Enolase"/>
    <property type="match status" value="1"/>
</dbReference>
<dbReference type="Pfam" id="PF13378">
    <property type="entry name" value="MR_MLE_C"/>
    <property type="match status" value="1"/>
</dbReference>
<keyword evidence="1 3" id="KW-0456">Lyase</keyword>
<sequence>MIISDLKTYVVQLKDASRYTVTWTYLRIETDTGIVGWGEAGASVQNTALVCRTGLEQLRPILIGENPSDIERIWHKIYRTYTYFGSKGFGTAIASAVDLALWDIKGKEVGKPVFDLIGGRFRNRILLYNNTWFLGAKTPEEFADYAKRNVIDQGYTACKIDPFLEMRPYHRMYQSGQISESGEQEGYDIVASVREAVGPKHEILIDAHGHYNVPTAIRLANNLHEQSNITWFEEPVPPESYDALASVRQQTVPPICIGERLRTRWDFLPVLQNSLTDYIMPDTLWTGGITEIRKIAQLAEIYNIPISPHCVPLGPHEIIAAAHVCSTVPNFYRLESGFSAIPVYQKMLTEPLLYEDGHLILNGKPGLGYDLREDWLEENKFITNE</sequence>
<dbReference type="CDD" id="cd03316">
    <property type="entry name" value="MR_like"/>
    <property type="match status" value="1"/>
</dbReference>
<dbReference type="InterPro" id="IPR034593">
    <property type="entry name" value="DgoD-like"/>
</dbReference>
<dbReference type="InterPro" id="IPR013342">
    <property type="entry name" value="Mandelate_racemase_C"/>
</dbReference>
<dbReference type="InterPro" id="IPR029017">
    <property type="entry name" value="Enolase-like_N"/>
</dbReference>
<evidence type="ECO:0000256" key="1">
    <source>
        <dbReference type="ARBA" id="ARBA00023239"/>
    </source>
</evidence>
<dbReference type="InterPro" id="IPR029065">
    <property type="entry name" value="Enolase_C-like"/>
</dbReference>
<dbReference type="SFLD" id="SFLDG00179">
    <property type="entry name" value="mandelate_racemase"/>
    <property type="match status" value="1"/>
</dbReference>
<name>A0A2Z4AB98_9BACT</name>
<dbReference type="SMART" id="SM00922">
    <property type="entry name" value="MR_MLE"/>
    <property type="match status" value="1"/>
</dbReference>
<dbReference type="PANTHER" id="PTHR48080">
    <property type="entry name" value="D-GALACTONATE DEHYDRATASE-RELATED"/>
    <property type="match status" value="1"/>
</dbReference>
<dbReference type="Proteomes" id="UP000247465">
    <property type="component" value="Chromosome"/>
</dbReference>
<dbReference type="SUPFAM" id="SSF51604">
    <property type="entry name" value="Enolase C-terminal domain-like"/>
    <property type="match status" value="1"/>
</dbReference>
<organism evidence="3 4">
    <name type="scientific">Candidatus Moanibacter tarae</name>
    <dbReference type="NCBI Taxonomy" id="2200854"/>
    <lineage>
        <taxon>Bacteria</taxon>
        <taxon>Pseudomonadati</taxon>
        <taxon>Verrucomicrobiota</taxon>
        <taxon>Opitutia</taxon>
        <taxon>Puniceicoccales</taxon>
        <taxon>Puniceicoccales incertae sedis</taxon>
        <taxon>Candidatus Moanibacter</taxon>
    </lineage>
</organism>
<dbReference type="PANTHER" id="PTHR48080:SF2">
    <property type="entry name" value="D-GALACTONATE DEHYDRATASE"/>
    <property type="match status" value="1"/>
</dbReference>
<dbReference type="Pfam" id="PF02746">
    <property type="entry name" value="MR_MLE_N"/>
    <property type="match status" value="1"/>
</dbReference>
<evidence type="ECO:0000259" key="2">
    <source>
        <dbReference type="SMART" id="SM00922"/>
    </source>
</evidence>
<proteinExistence type="predicted"/>
<dbReference type="AlphaFoldDB" id="A0A2Z4AB98"/>
<dbReference type="SUPFAM" id="SSF54826">
    <property type="entry name" value="Enolase N-terminal domain-like"/>
    <property type="match status" value="1"/>
</dbReference>
<dbReference type="EC" id="4.2.1.-" evidence="3"/>
<dbReference type="GO" id="GO:0016829">
    <property type="term" value="F:lyase activity"/>
    <property type="evidence" value="ECO:0007669"/>
    <property type="project" value="UniProtKB-KW"/>
</dbReference>
<dbReference type="InterPro" id="IPR036849">
    <property type="entry name" value="Enolase-like_C_sf"/>
</dbReference>
<reference evidence="3 4" key="1">
    <citation type="submission" date="2018-06" db="EMBL/GenBank/DDBJ databases">
        <title>Draft Genome Sequence of a Novel Marine Bacterium Related to the Verrucomicrobia.</title>
        <authorList>
            <person name="Vosseberg J."/>
            <person name="Martijn J."/>
            <person name="Ettema T.J.G."/>
        </authorList>
    </citation>
    <scope>NUCLEOTIDE SEQUENCE [LARGE SCALE GENOMIC DNA]</scope>
    <source>
        <strain evidence="3">TARA_B100001123</strain>
    </source>
</reference>
<gene>
    <name evidence="3" type="ORF">DF168_00390</name>
</gene>
<feature type="domain" description="Mandelate racemase/muconate lactonizing enzyme C-terminal" evidence="2">
    <location>
        <begin position="139"/>
        <end position="254"/>
    </location>
</feature>
<accession>A0A2Z4AB98</accession>
<dbReference type="Gene3D" id="3.30.390.10">
    <property type="entry name" value="Enolase-like, N-terminal domain"/>
    <property type="match status" value="1"/>
</dbReference>
<dbReference type="EMBL" id="CP029803">
    <property type="protein sequence ID" value="AWT59209.1"/>
    <property type="molecule type" value="Genomic_DNA"/>
</dbReference>
<evidence type="ECO:0000313" key="4">
    <source>
        <dbReference type="Proteomes" id="UP000247465"/>
    </source>
</evidence>
<protein>
    <submittedName>
        <fullName evidence="3">D-galactonate dehydratase family member</fullName>
        <ecNumber evidence="3">4.2.1.-</ecNumber>
    </submittedName>
</protein>
<evidence type="ECO:0000313" key="3">
    <source>
        <dbReference type="EMBL" id="AWT59209.1"/>
    </source>
</evidence>
<dbReference type="Gene3D" id="3.20.20.120">
    <property type="entry name" value="Enolase-like C-terminal domain"/>
    <property type="match status" value="1"/>
</dbReference>
<dbReference type="KEGG" id="mtar:DF168_00390"/>